<evidence type="ECO:0000313" key="1">
    <source>
        <dbReference type="EMBL" id="KAE9975981.1"/>
    </source>
</evidence>
<accession>A0A8H3UVB3</accession>
<name>A0A8H3UVB3_VENIN</name>
<sequence>MLIPRRCLQYGIRAVRPQAIQSLSARTFSSSQQCMQSMPPNSDTTNAEQPGLEYGKWKQHWDRLGRHGQKAATKSFYEREKMATPDGTKSQLDIQREGLTKQLKNMFESFVKVVKTMVANGYMPPSMSPMISSVLSDVEKGVSEFPHNRRALTAAEIGMAKLAFNLLVKMITDVAGMRDVKRVHPKIWADIEMSLKHEQKKEDSVINPFMIQKLEISTQLACLGAKTLAYTFKCTMPDGPVLGPTVDLYFEKLIDVFRPALLRYMTDEEFSNLVSRANDLAKDISVRVELHRWTNEIEFLLMMIKSSGRPASPAERFQILTNLNKLVLQRMAFPDKFALDGFEELSADADRVLGL</sequence>
<dbReference type="AlphaFoldDB" id="A0A8H3UVB3"/>
<proteinExistence type="predicted"/>
<keyword evidence="2" id="KW-1185">Reference proteome</keyword>
<evidence type="ECO:0000313" key="2">
    <source>
        <dbReference type="Proteomes" id="UP000490939"/>
    </source>
</evidence>
<reference evidence="1 2" key="1">
    <citation type="submission" date="2019-07" db="EMBL/GenBank/DDBJ databases">
        <title>Venturia inaequalis Genome Resource.</title>
        <authorList>
            <person name="Lichtner F.J."/>
        </authorList>
    </citation>
    <scope>NUCLEOTIDE SEQUENCE [LARGE SCALE GENOMIC DNA]</scope>
    <source>
        <strain evidence="1 2">DMI_063113</strain>
    </source>
</reference>
<dbReference type="Proteomes" id="UP000490939">
    <property type="component" value="Unassembled WGS sequence"/>
</dbReference>
<dbReference type="EMBL" id="WNWR01000511">
    <property type="protein sequence ID" value="KAE9975981.1"/>
    <property type="molecule type" value="Genomic_DNA"/>
</dbReference>
<protein>
    <submittedName>
        <fullName evidence="1">Uncharacterized protein</fullName>
    </submittedName>
</protein>
<comment type="caution">
    <text evidence="1">The sequence shown here is derived from an EMBL/GenBank/DDBJ whole genome shotgun (WGS) entry which is preliminary data.</text>
</comment>
<organism evidence="1 2">
    <name type="scientific">Venturia inaequalis</name>
    <name type="common">Apple scab fungus</name>
    <dbReference type="NCBI Taxonomy" id="5025"/>
    <lineage>
        <taxon>Eukaryota</taxon>
        <taxon>Fungi</taxon>
        <taxon>Dikarya</taxon>
        <taxon>Ascomycota</taxon>
        <taxon>Pezizomycotina</taxon>
        <taxon>Dothideomycetes</taxon>
        <taxon>Pleosporomycetidae</taxon>
        <taxon>Venturiales</taxon>
        <taxon>Venturiaceae</taxon>
        <taxon>Venturia</taxon>
    </lineage>
</organism>
<gene>
    <name evidence="1" type="ORF">EG327_008289</name>
</gene>